<dbReference type="AlphaFoldDB" id="A0AAW0TXK0"/>
<organism evidence="1 2">
    <name type="scientific">Scylla paramamosain</name>
    <name type="common">Mud crab</name>
    <dbReference type="NCBI Taxonomy" id="85552"/>
    <lineage>
        <taxon>Eukaryota</taxon>
        <taxon>Metazoa</taxon>
        <taxon>Ecdysozoa</taxon>
        <taxon>Arthropoda</taxon>
        <taxon>Crustacea</taxon>
        <taxon>Multicrustacea</taxon>
        <taxon>Malacostraca</taxon>
        <taxon>Eumalacostraca</taxon>
        <taxon>Eucarida</taxon>
        <taxon>Decapoda</taxon>
        <taxon>Pleocyemata</taxon>
        <taxon>Brachyura</taxon>
        <taxon>Eubrachyura</taxon>
        <taxon>Portunoidea</taxon>
        <taxon>Portunidae</taxon>
        <taxon>Portuninae</taxon>
        <taxon>Scylla</taxon>
    </lineage>
</organism>
<proteinExistence type="predicted"/>
<evidence type="ECO:0008006" key="3">
    <source>
        <dbReference type="Google" id="ProtNLM"/>
    </source>
</evidence>
<accession>A0AAW0TXK0</accession>
<protein>
    <recommendedName>
        <fullName evidence="3">Secreted protein</fullName>
    </recommendedName>
</protein>
<keyword evidence="2" id="KW-1185">Reference proteome</keyword>
<dbReference type="EMBL" id="JARAKH010000022">
    <property type="protein sequence ID" value="KAK8392459.1"/>
    <property type="molecule type" value="Genomic_DNA"/>
</dbReference>
<name>A0AAW0TXK0_SCYPA</name>
<evidence type="ECO:0000313" key="2">
    <source>
        <dbReference type="Proteomes" id="UP001487740"/>
    </source>
</evidence>
<gene>
    <name evidence="1" type="ORF">O3P69_014665</name>
</gene>
<sequence>MAATWCSVTHVLRAASVWSVFSPPSLSLPPARYFSTSFSSSSFCSSFSLGDFCSHNSSDVVITANGAAPPCDVTPTLANGRGGGGYIVETSTRFRPFRRNHSTLACCREPRPQ</sequence>
<dbReference type="Proteomes" id="UP001487740">
    <property type="component" value="Unassembled WGS sequence"/>
</dbReference>
<comment type="caution">
    <text evidence="1">The sequence shown here is derived from an EMBL/GenBank/DDBJ whole genome shotgun (WGS) entry which is preliminary data.</text>
</comment>
<evidence type="ECO:0000313" key="1">
    <source>
        <dbReference type="EMBL" id="KAK8392459.1"/>
    </source>
</evidence>
<reference evidence="1 2" key="1">
    <citation type="submission" date="2023-03" db="EMBL/GenBank/DDBJ databases">
        <title>High-quality genome of Scylla paramamosain provides insights in environmental adaptation.</title>
        <authorList>
            <person name="Zhang L."/>
        </authorList>
    </citation>
    <scope>NUCLEOTIDE SEQUENCE [LARGE SCALE GENOMIC DNA]</scope>
    <source>
        <strain evidence="1">LZ_2023a</strain>
        <tissue evidence="1">Muscle</tissue>
    </source>
</reference>